<dbReference type="PROSITE" id="PS50987">
    <property type="entry name" value="HTH_ARSR_2"/>
    <property type="match status" value="1"/>
</dbReference>
<name>Q6ZEU5_SYNY3</name>
<dbReference type="Proteomes" id="UP000001425">
    <property type="component" value="Plasmid pSYSM"/>
</dbReference>
<geneLocation type="plasmid" evidence="5 6">
    <name>pSYSM</name>
</geneLocation>
<dbReference type="PANTHER" id="PTHR43132">
    <property type="entry name" value="ARSENICAL RESISTANCE OPERON REPRESSOR ARSR-RELATED"/>
    <property type="match status" value="1"/>
</dbReference>
<dbReference type="GO" id="GO:0003700">
    <property type="term" value="F:DNA-binding transcription factor activity"/>
    <property type="evidence" value="ECO:0007669"/>
    <property type="project" value="InterPro"/>
</dbReference>
<feature type="domain" description="HTH arsR-type" evidence="4">
    <location>
        <begin position="9"/>
        <end position="103"/>
    </location>
</feature>
<dbReference type="InterPro" id="IPR011991">
    <property type="entry name" value="ArsR-like_HTH"/>
</dbReference>
<evidence type="ECO:0000256" key="3">
    <source>
        <dbReference type="ARBA" id="ARBA00023163"/>
    </source>
</evidence>
<keyword evidence="6" id="KW-1185">Reference proteome</keyword>
<keyword evidence="2" id="KW-0238">DNA-binding</keyword>
<protein>
    <submittedName>
        <fullName evidence="5">ArsR family transcriptional regulatory protein</fullName>
    </submittedName>
</protein>
<dbReference type="InterPro" id="IPR036390">
    <property type="entry name" value="WH_DNA-bd_sf"/>
</dbReference>
<sequence>MQISVNKTLNPPNFERLSELFKLMGDQSRLHILWCICEEECSVGTICDMTGLSQANVSKHLQILRMGGIVGCRKQGNSRIYFLANPKYLNLCAQSLIELSNLSTDVLSSCED</sequence>
<dbReference type="AlphaFoldDB" id="Q6ZEU5"/>
<evidence type="ECO:0000256" key="1">
    <source>
        <dbReference type="ARBA" id="ARBA00023015"/>
    </source>
</evidence>
<dbReference type="InParanoid" id="Q6ZEU5"/>
<gene>
    <name evidence="5" type="ordered locus">sll5035</name>
</gene>
<evidence type="ECO:0000313" key="6">
    <source>
        <dbReference type="Proteomes" id="UP000001425"/>
    </source>
</evidence>
<dbReference type="EnsemblBacteria" id="BAD01805">
    <property type="protein sequence ID" value="BAD01805"/>
    <property type="gene ID" value="BAD01805"/>
</dbReference>
<keyword evidence="5" id="KW-0614">Plasmid</keyword>
<dbReference type="InterPro" id="IPR001845">
    <property type="entry name" value="HTH_ArsR_DNA-bd_dom"/>
</dbReference>
<accession>Q6ZEU5</accession>
<dbReference type="PANTHER" id="PTHR43132:SF9">
    <property type="entry name" value="ARSR FAMILY TRANSCRIPTIONAL REGULATORY PROTEIN"/>
    <property type="match status" value="1"/>
</dbReference>
<dbReference type="KEGG" id="syn:sll5035"/>
<dbReference type="Pfam" id="PF01022">
    <property type="entry name" value="HTH_5"/>
    <property type="match status" value="1"/>
</dbReference>
<evidence type="ECO:0000256" key="2">
    <source>
        <dbReference type="ARBA" id="ARBA00023125"/>
    </source>
</evidence>
<dbReference type="SMART" id="SM00418">
    <property type="entry name" value="HTH_ARSR"/>
    <property type="match status" value="1"/>
</dbReference>
<proteinExistence type="predicted"/>
<dbReference type="PhylomeDB" id="Q6ZEU5"/>
<dbReference type="InterPro" id="IPR036388">
    <property type="entry name" value="WH-like_DNA-bd_sf"/>
</dbReference>
<evidence type="ECO:0000259" key="4">
    <source>
        <dbReference type="PROSITE" id="PS50987"/>
    </source>
</evidence>
<reference evidence="5 6" key="1">
    <citation type="journal article" date="2003" name="DNA Res.">
        <title>Structural analysis of four large plasmids harboring in a unicellular cyanobacterium, Synechocystis sp. PCC 6803.</title>
        <authorList>
            <person name="Kaneko T."/>
            <person name="Nakamura Y."/>
            <person name="Sasamoto S."/>
            <person name="Watanabe A."/>
            <person name="Kohara M."/>
            <person name="Matsumoto M."/>
            <person name="Shimpo S."/>
            <person name="Yamada M."/>
            <person name="Tabata S."/>
        </authorList>
    </citation>
    <scope>NUCLEOTIDE SEQUENCE [LARGE SCALE GENOMIC DNA]</scope>
    <source>
        <strain evidence="6">ATCC 27184 / PCC 6803 / Kazusa</strain>
    </source>
</reference>
<dbReference type="GO" id="GO:0003677">
    <property type="term" value="F:DNA binding"/>
    <property type="evidence" value="ECO:0007669"/>
    <property type="project" value="UniProtKB-KW"/>
</dbReference>
<keyword evidence="1" id="KW-0805">Transcription regulation</keyword>
<dbReference type="EMBL" id="AP004310">
    <property type="protein sequence ID" value="BAD01805.1"/>
    <property type="molecule type" value="Genomic_DNA"/>
</dbReference>
<organism evidence="5 6">
    <name type="scientific">Synechocystis sp. (strain ATCC 27184 / PCC 6803 / Kazusa)</name>
    <dbReference type="NCBI Taxonomy" id="1111708"/>
    <lineage>
        <taxon>Bacteria</taxon>
        <taxon>Bacillati</taxon>
        <taxon>Cyanobacteriota</taxon>
        <taxon>Cyanophyceae</taxon>
        <taxon>Synechococcales</taxon>
        <taxon>Merismopediaceae</taxon>
        <taxon>Synechocystis</taxon>
    </lineage>
</organism>
<dbReference type="Gene3D" id="1.10.10.10">
    <property type="entry name" value="Winged helix-like DNA-binding domain superfamily/Winged helix DNA-binding domain"/>
    <property type="match status" value="1"/>
</dbReference>
<keyword evidence="3" id="KW-0804">Transcription</keyword>
<dbReference type="InterPro" id="IPR051011">
    <property type="entry name" value="Metal_resp_trans_reg"/>
</dbReference>
<evidence type="ECO:0000313" key="5">
    <source>
        <dbReference type="EMBL" id="BAD01805.1"/>
    </source>
</evidence>
<dbReference type="CDD" id="cd00090">
    <property type="entry name" value="HTH_ARSR"/>
    <property type="match status" value="1"/>
</dbReference>
<dbReference type="NCBIfam" id="NF033788">
    <property type="entry name" value="HTH_metalloreg"/>
    <property type="match status" value="1"/>
</dbReference>
<dbReference type="PRINTS" id="PR00778">
    <property type="entry name" value="HTHARSR"/>
</dbReference>
<dbReference type="SUPFAM" id="SSF46785">
    <property type="entry name" value="Winged helix' DNA-binding domain"/>
    <property type="match status" value="1"/>
</dbReference>